<dbReference type="InterPro" id="IPR011044">
    <property type="entry name" value="Quino_amine_DH_bsu"/>
</dbReference>
<dbReference type="PANTHER" id="PTHR42727:SF1">
    <property type="entry name" value="PHOSPHATE TRANSPORT SYSTEM PERMEASE"/>
    <property type="match status" value="1"/>
</dbReference>
<feature type="transmembrane region" description="Helical" evidence="5">
    <location>
        <begin position="583"/>
        <end position="603"/>
    </location>
</feature>
<dbReference type="AlphaFoldDB" id="A0A918MXF1"/>
<feature type="transmembrane region" description="Helical" evidence="5">
    <location>
        <begin position="476"/>
        <end position="496"/>
    </location>
</feature>
<protein>
    <recommendedName>
        <fullName evidence="6">ABC transmembrane type-1 domain-containing protein</fullName>
    </recommendedName>
</protein>
<keyword evidence="5" id="KW-0813">Transport</keyword>
<feature type="transmembrane region" description="Helical" evidence="5">
    <location>
        <begin position="543"/>
        <end position="563"/>
    </location>
</feature>
<evidence type="ECO:0000259" key="6">
    <source>
        <dbReference type="PROSITE" id="PS50928"/>
    </source>
</evidence>
<name>A0A918MXF1_9ALTE</name>
<keyword evidence="4 5" id="KW-0472">Membrane</keyword>
<evidence type="ECO:0000256" key="5">
    <source>
        <dbReference type="RuleBase" id="RU363032"/>
    </source>
</evidence>
<evidence type="ECO:0000313" key="7">
    <source>
        <dbReference type="EMBL" id="GGW81264.1"/>
    </source>
</evidence>
<dbReference type="InterPro" id="IPR035906">
    <property type="entry name" value="MetI-like_sf"/>
</dbReference>
<proteinExistence type="inferred from homology"/>
<evidence type="ECO:0000256" key="2">
    <source>
        <dbReference type="ARBA" id="ARBA00022692"/>
    </source>
</evidence>
<dbReference type="InterPro" id="IPR000515">
    <property type="entry name" value="MetI-like"/>
</dbReference>
<accession>A0A918MXF1</accession>
<dbReference type="SUPFAM" id="SSF161098">
    <property type="entry name" value="MetI-like"/>
    <property type="match status" value="1"/>
</dbReference>
<feature type="transmembrane region" description="Helical" evidence="5">
    <location>
        <begin position="502"/>
        <end position="523"/>
    </location>
</feature>
<dbReference type="EMBL" id="BMXP01000002">
    <property type="protein sequence ID" value="GGW81264.1"/>
    <property type="molecule type" value="Genomic_DNA"/>
</dbReference>
<sequence>MNSDNKQTTARRTRKDNLVKIIVTGFGGLVLLTLVVLITHLLMQAFPLVLSPSFEQQALPDYSSQKGGPIVATGDLLEGQPLVVRSPACALSAKSLNSGVYQQAGQVSRPCTHALDVVSSLGQQYIVDISPAGQVRIQTVRGLTASDSAEVATGAYSATLSAPAPGGDSLSFAIPADTWQDRQSWHVRLSEQWVVTVINTSEQVYLWWVNRKTPTEIVTQTFPVSMRVLPLPGSRQTAVYDESTLRFHAIRDAHKVGVQLEERDTTVAVRLDAPMTWWQSLEKDRTLFIADTQGQLTRWTLRSKGGQMRFAPTYTITDASLATPQAIRDHASTNMLALLTRQGEVALLNRITGETVALQQIGQGFEDIQWYGNRLYANGKNKVAVWDIDQLSGVTTWSSLFEPQQYEGYPTASTVWQTTNASDYLEAKYSITPLLIGSLKASLLALLVAIPISLCAAVYTAFFARSRLRHVLKPAIEMLEAVPSVLIGFIAAIWLSPVAGQFLFSFVFFLITVPVILLILALFQHRLSLKLPVFMRHSSELVISLLGIVLLGYISVEWAPWLLEGLFGIGSLEQLSDNTQSPIGKSTLVVAIALGIAISPSIYSLTEDAISGVPESLKHASYALGATRLQTLMHVVIQVATPGILAAVMLGFGRAFGETMIVLMATGNTPVSSWSLFEGLRALTANLAIELPEADVDSAHYHILFFTACILFGFTFVVNTLAEFLRRRLRSRAYRG</sequence>
<feature type="domain" description="ABC transmembrane type-1" evidence="6">
    <location>
        <begin position="435"/>
        <end position="722"/>
    </location>
</feature>
<dbReference type="PANTHER" id="PTHR42727">
    <property type="entry name" value="PHOSPHATE TRANSPORT SYSTEM PERMEASE PROTEIN"/>
    <property type="match status" value="1"/>
</dbReference>
<feature type="transmembrane region" description="Helical" evidence="5">
    <location>
        <begin position="21"/>
        <end position="43"/>
    </location>
</feature>
<reference evidence="7" key="2">
    <citation type="submission" date="2020-09" db="EMBL/GenBank/DDBJ databases">
        <authorList>
            <person name="Sun Q."/>
            <person name="Kim S."/>
        </authorList>
    </citation>
    <scope>NUCLEOTIDE SEQUENCE</scope>
    <source>
        <strain evidence="7">KCTC 22164</strain>
    </source>
</reference>
<feature type="transmembrane region" description="Helical" evidence="5">
    <location>
        <begin position="701"/>
        <end position="722"/>
    </location>
</feature>
<feature type="transmembrane region" description="Helical" evidence="5">
    <location>
        <begin position="443"/>
        <end position="464"/>
    </location>
</feature>
<dbReference type="Pfam" id="PF00528">
    <property type="entry name" value="BPD_transp_1"/>
    <property type="match status" value="1"/>
</dbReference>
<comment type="similarity">
    <text evidence="5">Belongs to the binding-protein-dependent transport system permease family.</text>
</comment>
<keyword evidence="2 5" id="KW-0812">Transmembrane</keyword>
<comment type="subcellular location">
    <subcellularLocation>
        <location evidence="1 5">Cell membrane</location>
        <topology evidence="1 5">Multi-pass membrane protein</topology>
    </subcellularLocation>
</comment>
<dbReference type="GO" id="GO:0005886">
    <property type="term" value="C:plasma membrane"/>
    <property type="evidence" value="ECO:0007669"/>
    <property type="project" value="UniProtKB-SubCell"/>
</dbReference>
<dbReference type="SUPFAM" id="SSF50969">
    <property type="entry name" value="YVTN repeat-like/Quinoprotein amine dehydrogenase"/>
    <property type="match status" value="1"/>
</dbReference>
<keyword evidence="8" id="KW-1185">Reference proteome</keyword>
<evidence type="ECO:0000256" key="1">
    <source>
        <dbReference type="ARBA" id="ARBA00004651"/>
    </source>
</evidence>
<feature type="transmembrane region" description="Helical" evidence="5">
    <location>
        <begin position="635"/>
        <end position="656"/>
    </location>
</feature>
<reference evidence="7" key="1">
    <citation type="journal article" date="2014" name="Int. J. Syst. Evol. Microbiol.">
        <title>Complete genome sequence of Corynebacterium casei LMG S-19264T (=DSM 44701T), isolated from a smear-ripened cheese.</title>
        <authorList>
            <consortium name="US DOE Joint Genome Institute (JGI-PGF)"/>
            <person name="Walter F."/>
            <person name="Albersmeier A."/>
            <person name="Kalinowski J."/>
            <person name="Ruckert C."/>
        </authorList>
    </citation>
    <scope>NUCLEOTIDE SEQUENCE</scope>
    <source>
        <strain evidence="7">KCTC 22164</strain>
    </source>
</reference>
<dbReference type="Gene3D" id="1.10.3720.10">
    <property type="entry name" value="MetI-like"/>
    <property type="match status" value="1"/>
</dbReference>
<dbReference type="GO" id="GO:0055085">
    <property type="term" value="P:transmembrane transport"/>
    <property type="evidence" value="ECO:0007669"/>
    <property type="project" value="InterPro"/>
</dbReference>
<dbReference type="CDD" id="cd06261">
    <property type="entry name" value="TM_PBP2"/>
    <property type="match status" value="1"/>
</dbReference>
<comment type="caution">
    <text evidence="7">The sequence shown here is derived from an EMBL/GenBank/DDBJ whole genome shotgun (WGS) entry which is preliminary data.</text>
</comment>
<dbReference type="Proteomes" id="UP000631300">
    <property type="component" value="Unassembled WGS sequence"/>
</dbReference>
<organism evidence="7 8">
    <name type="scientific">Alteromonas halophila</name>
    <dbReference type="NCBI Taxonomy" id="516698"/>
    <lineage>
        <taxon>Bacteria</taxon>
        <taxon>Pseudomonadati</taxon>
        <taxon>Pseudomonadota</taxon>
        <taxon>Gammaproteobacteria</taxon>
        <taxon>Alteromonadales</taxon>
        <taxon>Alteromonadaceae</taxon>
        <taxon>Alteromonas/Salinimonas group</taxon>
        <taxon>Alteromonas</taxon>
    </lineage>
</organism>
<evidence type="ECO:0000256" key="4">
    <source>
        <dbReference type="ARBA" id="ARBA00023136"/>
    </source>
</evidence>
<gene>
    <name evidence="7" type="ORF">GCM10007391_13030</name>
</gene>
<evidence type="ECO:0000313" key="8">
    <source>
        <dbReference type="Proteomes" id="UP000631300"/>
    </source>
</evidence>
<keyword evidence="3 5" id="KW-1133">Transmembrane helix</keyword>
<evidence type="ECO:0000256" key="3">
    <source>
        <dbReference type="ARBA" id="ARBA00022989"/>
    </source>
</evidence>
<dbReference type="PROSITE" id="PS50928">
    <property type="entry name" value="ABC_TM1"/>
    <property type="match status" value="1"/>
</dbReference>